<dbReference type="EMBL" id="JAHXZI010000016">
    <property type="protein sequence ID" value="MBW6437670.1"/>
    <property type="molecule type" value="Genomic_DNA"/>
</dbReference>
<protein>
    <submittedName>
        <fullName evidence="1">Uncharacterized protein</fullName>
    </submittedName>
</protein>
<name>A0ABS7B9J1_9ACTN</name>
<keyword evidence="2" id="KW-1185">Reference proteome</keyword>
<accession>A0ABS7B9J1</accession>
<gene>
    <name evidence="1" type="ORF">KZ829_28440</name>
</gene>
<dbReference type="Proteomes" id="UP001519863">
    <property type="component" value="Unassembled WGS sequence"/>
</dbReference>
<sequence length="95" mass="10643">MSVLSISMPPLLSVPADQMVGRVLHVPAGSCRYRSDGLVLLVRHVRLDISWWYGGFWVWVEGDELAEDGYRLRWTQALVHVTACDLGALAGHRAR</sequence>
<proteinExistence type="predicted"/>
<organism evidence="1 2">
    <name type="scientific">Actinoplanes hulinensis</name>
    <dbReference type="NCBI Taxonomy" id="1144547"/>
    <lineage>
        <taxon>Bacteria</taxon>
        <taxon>Bacillati</taxon>
        <taxon>Actinomycetota</taxon>
        <taxon>Actinomycetes</taxon>
        <taxon>Micromonosporales</taxon>
        <taxon>Micromonosporaceae</taxon>
        <taxon>Actinoplanes</taxon>
    </lineage>
</organism>
<evidence type="ECO:0000313" key="1">
    <source>
        <dbReference type="EMBL" id="MBW6437670.1"/>
    </source>
</evidence>
<evidence type="ECO:0000313" key="2">
    <source>
        <dbReference type="Proteomes" id="UP001519863"/>
    </source>
</evidence>
<dbReference type="RefSeq" id="WP_220146995.1">
    <property type="nucleotide sequence ID" value="NZ_JAHXZI010000016.1"/>
</dbReference>
<comment type="caution">
    <text evidence="1">The sequence shown here is derived from an EMBL/GenBank/DDBJ whole genome shotgun (WGS) entry which is preliminary data.</text>
</comment>
<reference evidence="1 2" key="1">
    <citation type="journal article" date="2013" name="Antonie Van Leeuwenhoek">
        <title>Actinoplanes hulinensis sp. nov., a novel actinomycete isolated from soybean root (Glycine max (L.) Merr).</title>
        <authorList>
            <person name="Shen Y."/>
            <person name="Liu C."/>
            <person name="Wang X."/>
            <person name="Zhao J."/>
            <person name="Jia F."/>
            <person name="Zhang Y."/>
            <person name="Wang L."/>
            <person name="Yang D."/>
            <person name="Xiang W."/>
        </authorList>
    </citation>
    <scope>NUCLEOTIDE SEQUENCE [LARGE SCALE GENOMIC DNA]</scope>
    <source>
        <strain evidence="1 2">NEAU-M9</strain>
    </source>
</reference>